<dbReference type="OrthoDB" id="7346218at2"/>
<dbReference type="InterPro" id="IPR012373">
    <property type="entry name" value="Ferrdict_sens_TM"/>
</dbReference>
<dbReference type="EMBL" id="VJWA01000001">
    <property type="protein sequence ID" value="TRW17225.1"/>
    <property type="molecule type" value="Genomic_DNA"/>
</dbReference>
<dbReference type="Proteomes" id="UP000317894">
    <property type="component" value="Unassembled WGS sequence"/>
</dbReference>
<organism evidence="2 3">
    <name type="scientific">Glacieibacterium frigidum</name>
    <dbReference type="NCBI Taxonomy" id="2593303"/>
    <lineage>
        <taxon>Bacteria</taxon>
        <taxon>Pseudomonadati</taxon>
        <taxon>Pseudomonadota</taxon>
        <taxon>Alphaproteobacteria</taxon>
        <taxon>Sphingomonadales</taxon>
        <taxon>Sphingosinicellaceae</taxon>
        <taxon>Glacieibacterium</taxon>
    </lineage>
</organism>
<protein>
    <submittedName>
        <fullName evidence="2">Iron dicitrate transport regulator FecR</fullName>
    </submittedName>
</protein>
<dbReference type="AlphaFoldDB" id="A0A552UG81"/>
<dbReference type="Gene3D" id="2.60.120.1440">
    <property type="match status" value="1"/>
</dbReference>
<accession>A0A552UG81</accession>
<keyword evidence="3" id="KW-1185">Reference proteome</keyword>
<dbReference type="InterPro" id="IPR006860">
    <property type="entry name" value="FecR"/>
</dbReference>
<dbReference type="GO" id="GO:0016989">
    <property type="term" value="F:sigma factor antagonist activity"/>
    <property type="evidence" value="ECO:0007669"/>
    <property type="project" value="TreeGrafter"/>
</dbReference>
<name>A0A552UG81_9SPHN</name>
<dbReference type="PIRSF" id="PIRSF018266">
    <property type="entry name" value="FecR"/>
    <property type="match status" value="1"/>
</dbReference>
<proteinExistence type="predicted"/>
<dbReference type="RefSeq" id="WP_143554770.1">
    <property type="nucleotide sequence ID" value="NZ_VJWA01000001.1"/>
</dbReference>
<evidence type="ECO:0000259" key="1">
    <source>
        <dbReference type="Pfam" id="PF04773"/>
    </source>
</evidence>
<sequence length="308" mass="33547">MTEDPTLHDEALDWIIRQRDPAFDAWPEFAAWLGADPARAEVYQAMADADRDLPAMLPAAPRPQAVPARRVGRRAWLGGAVAASLVAAGSYSFLSLRPEPYEVATAAGQTRLLVLVDGTRIDMNGATRLRLDRNDERFVELVDGEAVFTVVHNEARPFEMRVGGATLLDVGTVFNVKRHKGATDVAVAEGEVIFNPQTENIRLPGGRWLRTVDKETRLVIGEIEPGVIGAWRTGRLVYPGTPLELVAQDLSRNLGMTIEAAPAVAGRRFRGVISFGRDRQGAVARLGPLLGVQVRGAGDRWLLTDEDG</sequence>
<feature type="domain" description="FecR protein" evidence="1">
    <location>
        <begin position="102"/>
        <end position="192"/>
    </location>
</feature>
<evidence type="ECO:0000313" key="2">
    <source>
        <dbReference type="EMBL" id="TRW17225.1"/>
    </source>
</evidence>
<dbReference type="PANTHER" id="PTHR30273:SF2">
    <property type="entry name" value="PROTEIN FECR"/>
    <property type="match status" value="1"/>
</dbReference>
<evidence type="ECO:0000313" key="3">
    <source>
        <dbReference type="Proteomes" id="UP000317894"/>
    </source>
</evidence>
<dbReference type="Pfam" id="PF04773">
    <property type="entry name" value="FecR"/>
    <property type="match status" value="1"/>
</dbReference>
<dbReference type="PANTHER" id="PTHR30273">
    <property type="entry name" value="PERIPLASMIC SIGNAL SENSOR AND SIGMA FACTOR ACTIVATOR FECR-RELATED"/>
    <property type="match status" value="1"/>
</dbReference>
<reference evidence="2 3" key="1">
    <citation type="submission" date="2019-07" db="EMBL/GenBank/DDBJ databases">
        <title>Novel species isolated from glacier.</title>
        <authorList>
            <person name="Liu Q."/>
            <person name="Xin Y.-H."/>
        </authorList>
    </citation>
    <scope>NUCLEOTIDE SEQUENCE [LARGE SCALE GENOMIC DNA]</scope>
    <source>
        <strain evidence="2 3">LB1R16</strain>
    </source>
</reference>
<comment type="caution">
    <text evidence="2">The sequence shown here is derived from an EMBL/GenBank/DDBJ whole genome shotgun (WGS) entry which is preliminary data.</text>
</comment>
<gene>
    <name evidence="2" type="ORF">FMM06_03255</name>
</gene>